<accession>A0ABN7VM68</accession>
<keyword evidence="2" id="KW-1185">Reference proteome</keyword>
<protein>
    <submittedName>
        <fullName evidence="1">11698_t:CDS:1</fullName>
    </submittedName>
</protein>
<proteinExistence type="predicted"/>
<dbReference type="Proteomes" id="UP000789901">
    <property type="component" value="Unassembled WGS sequence"/>
</dbReference>
<feature type="non-terminal residue" evidence="1">
    <location>
        <position position="1"/>
    </location>
</feature>
<reference evidence="1 2" key="1">
    <citation type="submission" date="2021-06" db="EMBL/GenBank/DDBJ databases">
        <authorList>
            <person name="Kallberg Y."/>
            <person name="Tangrot J."/>
            <person name="Rosling A."/>
        </authorList>
    </citation>
    <scope>NUCLEOTIDE SEQUENCE [LARGE SCALE GENOMIC DNA]</scope>
    <source>
        <strain evidence="1 2">120-4 pot B 10/14</strain>
    </source>
</reference>
<evidence type="ECO:0000313" key="2">
    <source>
        <dbReference type="Proteomes" id="UP000789901"/>
    </source>
</evidence>
<organism evidence="1 2">
    <name type="scientific">Gigaspora margarita</name>
    <dbReference type="NCBI Taxonomy" id="4874"/>
    <lineage>
        <taxon>Eukaryota</taxon>
        <taxon>Fungi</taxon>
        <taxon>Fungi incertae sedis</taxon>
        <taxon>Mucoromycota</taxon>
        <taxon>Glomeromycotina</taxon>
        <taxon>Glomeromycetes</taxon>
        <taxon>Diversisporales</taxon>
        <taxon>Gigasporaceae</taxon>
        <taxon>Gigaspora</taxon>
    </lineage>
</organism>
<sequence>SIYNCYAALVHHLRENTAIQDGVSLWDQSSVLTSDKCFSSCLNNTDLEKEIRTTCNIKILNNIKMVDCNYSSEKKKTTKIAFFIDNGENKLKKMLFLILKLRKITNQCSAIIILKAADVQEDKLINFLGHRSREASNNDREEFYSYPDKVYTNYESEIDNENENINKTKVLKL</sequence>
<comment type="caution">
    <text evidence="1">The sequence shown here is derived from an EMBL/GenBank/DDBJ whole genome shotgun (WGS) entry which is preliminary data.</text>
</comment>
<gene>
    <name evidence="1" type="ORF">GMARGA_LOCUS20262</name>
</gene>
<evidence type="ECO:0000313" key="1">
    <source>
        <dbReference type="EMBL" id="CAG8784837.1"/>
    </source>
</evidence>
<dbReference type="EMBL" id="CAJVQB010017597">
    <property type="protein sequence ID" value="CAG8784837.1"/>
    <property type="molecule type" value="Genomic_DNA"/>
</dbReference>
<name>A0ABN7VM68_GIGMA</name>